<protein>
    <submittedName>
        <fullName evidence="7">NUDIX domain-containing protein</fullName>
    </submittedName>
</protein>
<comment type="cofactor">
    <cofactor evidence="1">
        <name>Mg(2+)</name>
        <dbReference type="ChEBI" id="CHEBI:18420"/>
    </cofactor>
</comment>
<dbReference type="PANTHER" id="PTHR43046:SF16">
    <property type="entry name" value="ADP-RIBOSE PYROPHOSPHATASE YJHB-RELATED"/>
    <property type="match status" value="1"/>
</dbReference>
<feature type="compositionally biased region" description="Gly residues" evidence="5">
    <location>
        <begin position="1"/>
        <end position="11"/>
    </location>
</feature>
<dbReference type="InterPro" id="IPR000086">
    <property type="entry name" value="NUDIX_hydrolase_dom"/>
</dbReference>
<dbReference type="InterPro" id="IPR020084">
    <property type="entry name" value="NUDIX_hydrolase_CS"/>
</dbReference>
<accession>A0ABT4TTC0</accession>
<dbReference type="PANTHER" id="PTHR43046">
    <property type="entry name" value="GDP-MANNOSE MANNOSYL HYDROLASE"/>
    <property type="match status" value="1"/>
</dbReference>
<evidence type="ECO:0000256" key="4">
    <source>
        <dbReference type="RuleBase" id="RU003476"/>
    </source>
</evidence>
<organism evidence="7 8">
    <name type="scientific">Nocardiopsis suaedae</name>
    <dbReference type="NCBI Taxonomy" id="3018444"/>
    <lineage>
        <taxon>Bacteria</taxon>
        <taxon>Bacillati</taxon>
        <taxon>Actinomycetota</taxon>
        <taxon>Actinomycetes</taxon>
        <taxon>Streptosporangiales</taxon>
        <taxon>Nocardiopsidaceae</taxon>
        <taxon>Nocardiopsis</taxon>
    </lineage>
</organism>
<keyword evidence="3 4" id="KW-0378">Hydrolase</keyword>
<comment type="similarity">
    <text evidence="2 4">Belongs to the Nudix hydrolase family.</text>
</comment>
<keyword evidence="8" id="KW-1185">Reference proteome</keyword>
<dbReference type="SUPFAM" id="SSF55811">
    <property type="entry name" value="Nudix"/>
    <property type="match status" value="1"/>
</dbReference>
<reference evidence="7" key="1">
    <citation type="submission" date="2023-01" db="EMBL/GenBank/DDBJ databases">
        <title>Draft genome sequence of Nocardiopsis sp. LSu2-4 isolated from halophytes.</title>
        <authorList>
            <person name="Duangmal K."/>
            <person name="Chantavorakit T."/>
        </authorList>
    </citation>
    <scope>NUCLEOTIDE SEQUENCE</scope>
    <source>
        <strain evidence="7">LSu2-4</strain>
    </source>
</reference>
<dbReference type="Pfam" id="PF00293">
    <property type="entry name" value="NUDIX"/>
    <property type="match status" value="1"/>
</dbReference>
<gene>
    <name evidence="7" type="ORF">O4U47_25765</name>
</gene>
<evidence type="ECO:0000256" key="2">
    <source>
        <dbReference type="ARBA" id="ARBA00005582"/>
    </source>
</evidence>
<name>A0ABT4TTC0_9ACTN</name>
<evidence type="ECO:0000259" key="6">
    <source>
        <dbReference type="PROSITE" id="PS51462"/>
    </source>
</evidence>
<sequence>MCEKSGTGGDTDGASEGAQAGREGTSFRLAAYALCIDGGKVLLTRHVSGNWTLPGGRVEHGEDPFDAVTREVEEETGYGAQVERLLGVDSRVIPPAVARAGVAHQNVGVFYRVRVGGDGQRSGTGSGPSPVEDADTVETAWTPFTDVPSLPRSSLVDVGIELVRTLPASGHVPPVPVGGLVDH</sequence>
<evidence type="ECO:0000313" key="7">
    <source>
        <dbReference type="EMBL" id="MDA2807945.1"/>
    </source>
</evidence>
<dbReference type="RefSeq" id="WP_270680563.1">
    <property type="nucleotide sequence ID" value="NZ_JAQFWP010000067.1"/>
</dbReference>
<feature type="domain" description="Nudix hydrolase" evidence="6">
    <location>
        <begin position="26"/>
        <end position="164"/>
    </location>
</feature>
<dbReference type="PRINTS" id="PR00502">
    <property type="entry name" value="NUDIXFAMILY"/>
</dbReference>
<proteinExistence type="inferred from homology"/>
<feature type="region of interest" description="Disordered" evidence="5">
    <location>
        <begin position="1"/>
        <end position="21"/>
    </location>
</feature>
<dbReference type="Proteomes" id="UP001165685">
    <property type="component" value="Unassembled WGS sequence"/>
</dbReference>
<evidence type="ECO:0000256" key="5">
    <source>
        <dbReference type="SAM" id="MobiDB-lite"/>
    </source>
</evidence>
<dbReference type="PROSITE" id="PS51462">
    <property type="entry name" value="NUDIX"/>
    <property type="match status" value="1"/>
</dbReference>
<dbReference type="PROSITE" id="PS00893">
    <property type="entry name" value="NUDIX_BOX"/>
    <property type="match status" value="1"/>
</dbReference>
<dbReference type="Gene3D" id="3.90.79.10">
    <property type="entry name" value="Nucleoside Triphosphate Pyrophosphohydrolase"/>
    <property type="match status" value="1"/>
</dbReference>
<dbReference type="EMBL" id="JAQFWP010000067">
    <property type="protein sequence ID" value="MDA2807945.1"/>
    <property type="molecule type" value="Genomic_DNA"/>
</dbReference>
<evidence type="ECO:0000256" key="1">
    <source>
        <dbReference type="ARBA" id="ARBA00001946"/>
    </source>
</evidence>
<comment type="caution">
    <text evidence="7">The sequence shown here is derived from an EMBL/GenBank/DDBJ whole genome shotgun (WGS) entry which is preliminary data.</text>
</comment>
<evidence type="ECO:0000313" key="8">
    <source>
        <dbReference type="Proteomes" id="UP001165685"/>
    </source>
</evidence>
<dbReference type="InterPro" id="IPR020476">
    <property type="entry name" value="Nudix_hydrolase"/>
</dbReference>
<evidence type="ECO:0000256" key="3">
    <source>
        <dbReference type="ARBA" id="ARBA00022801"/>
    </source>
</evidence>
<dbReference type="InterPro" id="IPR015797">
    <property type="entry name" value="NUDIX_hydrolase-like_dom_sf"/>
</dbReference>